<dbReference type="GeneID" id="14869357"/>
<dbReference type="CDD" id="cd05162">
    <property type="entry name" value="PWWP"/>
    <property type="match status" value="1"/>
</dbReference>
<evidence type="ECO:0000256" key="1">
    <source>
        <dbReference type="SAM" id="MobiDB-lite"/>
    </source>
</evidence>
<dbReference type="PANTHER" id="PTHR16148">
    <property type="entry name" value="NF-KAPPA-B-REPRESSING FACTOR-RELATED"/>
    <property type="match status" value="1"/>
</dbReference>
<proteinExistence type="predicted"/>
<feature type="region of interest" description="Disordered" evidence="1">
    <location>
        <begin position="1148"/>
        <end position="1337"/>
    </location>
</feature>
<feature type="region of interest" description="Disordered" evidence="1">
    <location>
        <begin position="166"/>
        <end position="224"/>
    </location>
</feature>
<feature type="region of interest" description="Disordered" evidence="1">
    <location>
        <begin position="476"/>
        <end position="533"/>
    </location>
</feature>
<feature type="domain" description="PWWP" evidence="2">
    <location>
        <begin position="16"/>
        <end position="65"/>
    </location>
</feature>
<accession>F4Q579</accession>
<protein>
    <recommendedName>
        <fullName evidence="2">PWWP domain-containing protein</fullName>
    </recommendedName>
</protein>
<dbReference type="PANTHER" id="PTHR16148:SF11">
    <property type="entry name" value="CDKN2A-INTERACTING PROTEIN"/>
    <property type="match status" value="1"/>
</dbReference>
<dbReference type="Pfam" id="PF00855">
    <property type="entry name" value="PWWP"/>
    <property type="match status" value="1"/>
</dbReference>
<feature type="region of interest" description="Disordered" evidence="1">
    <location>
        <begin position="270"/>
        <end position="404"/>
    </location>
</feature>
<feature type="compositionally biased region" description="Polar residues" evidence="1">
    <location>
        <begin position="171"/>
        <end position="192"/>
    </location>
</feature>
<feature type="compositionally biased region" description="Polar residues" evidence="1">
    <location>
        <begin position="550"/>
        <end position="585"/>
    </location>
</feature>
<name>F4Q579_CACFS</name>
<dbReference type="PROSITE" id="PS50812">
    <property type="entry name" value="PWWP"/>
    <property type="match status" value="1"/>
</dbReference>
<feature type="compositionally biased region" description="Polar residues" evidence="1">
    <location>
        <begin position="497"/>
        <end position="520"/>
    </location>
</feature>
<dbReference type="Gene3D" id="2.30.30.140">
    <property type="match status" value="1"/>
</dbReference>
<evidence type="ECO:0000313" key="3">
    <source>
        <dbReference type="EMBL" id="EGG17138.1"/>
    </source>
</evidence>
<feature type="compositionally biased region" description="Acidic residues" evidence="1">
    <location>
        <begin position="300"/>
        <end position="311"/>
    </location>
</feature>
<feature type="region of interest" description="Disordered" evidence="1">
    <location>
        <begin position="547"/>
        <end position="585"/>
    </location>
</feature>
<feature type="region of interest" description="Disordered" evidence="1">
    <location>
        <begin position="653"/>
        <end position="695"/>
    </location>
</feature>
<feature type="compositionally biased region" description="Polar residues" evidence="1">
    <location>
        <begin position="1324"/>
        <end position="1337"/>
    </location>
</feature>
<feature type="compositionally biased region" description="Acidic residues" evidence="1">
    <location>
        <begin position="197"/>
        <end position="215"/>
    </location>
</feature>
<feature type="region of interest" description="Disordered" evidence="1">
    <location>
        <begin position="854"/>
        <end position="960"/>
    </location>
</feature>
<dbReference type="Proteomes" id="UP000007797">
    <property type="component" value="Unassembled WGS sequence"/>
</dbReference>
<gene>
    <name evidence="3" type="ORF">DFA_08120</name>
</gene>
<feature type="compositionally biased region" description="Low complexity" evidence="1">
    <location>
        <begin position="1148"/>
        <end position="1163"/>
    </location>
</feature>
<feature type="region of interest" description="Disordered" evidence="1">
    <location>
        <begin position="1075"/>
        <end position="1122"/>
    </location>
</feature>
<sequence length="1337" mass="144943">MNKDVGQLIMARLNYWWPARICTRGELLIHQRDGQPNNKYVPVFFFGFNQGIWIKMDDIKEYTVEMSKDFKNQEFPYDWINELKDVIIGATKEVDEWNNQRGAARNNNGGQKKIQRSVHFFESVEFMGTGYWNLNRDLIKQYNNERHDHHSHHRGGEEHMTICDDEDDQLTDNNNNTYSHAQHGQPLSSQGDRMTICEDDDDDNNNDDNDNEEGMEEKAKEKKLMNINILNNKPDTLANARRMSQDDIESYESGGVDSSEVLARMKRTRNYPSSTSAKYNNNSNSHQHQQHLHQHQELDNNNDDGDDDVDRDDDHPTFHQPTKKQKPTIQLARRSSTDDNGSIEHYDSLRTGTGAGAGQDPTTTSTTSPLLNSQRRSLLIKPPPRSPSINTPTSTNTQQQQQQRIPRPVLIANNNNNNNINNAPVSSQQQQSTITCITRPPGSSPTIRSITSPVIVSTTSSSSSYLTLGNKSGVTASSPILSSKTPSSILPKRSPVLGSTNGSRTPTMSGASLSSLQPPATTGAAASPLINPKTPITLSIPRIQKKTVGPTPTTPHTNSVNSSTGGIVSPSMTSQQQAAAISSPFQLPQQYRKNVFPSSPSLRIPTNIGGVGGVGGVGGLRFPPSPLMPVGPMSVMTPPLPGNPMMSSLAGAGGGMGGPISDSLPKVPGSSEDDGGGVTIIPNPNHPTGSLPGTSVNIPNTSTPILAQGYPMVPFLSIPPFSLNNSVNMETVFNSPFSGKLSVKGGTDVGFHVECSIMGKTFSGYLTEAIMPPNVNGGGLAPGLPTQTSVPPPPISGMAPPPKQMHNPFQIPTIPPSAIQPNQLRSNDAIPYYDYHFVETYRQWQEMMIKNQMQRYQQQQQQPVNNNTNKPPTASHNNNNNNNNVNSSTNSTPQYIPKSVPSRSTSSTTSSVSEDKESANESSLEKSGGDMDSKAPNIVLTGGDSPTSSGSGSGSVEDNPQFQHFKQNAFQKLEQYQKLQILNLLAKQEENIGHLSESVEKEKASIEETANGDEKEKEKEKEKLLASLQLRFKEENDKLFLIHKEERAKLDSTHSYQASKFHREVEKQWALQQAKFHGHSHGGHSNSGDGQSKVGSIPSPLGSPALTPFISPSPSPSPSLSSFLGHPAHSPLISSFALLKSGNNFSHSGNINNNNSNNSSGSSNHHHHKSFALNGPSSSSSTTTALAAPTSSTSTSTLQQPSLNNSNNSISNSSSSNSTPVTNKGLDEKVNSSSNNGNGEKDDLGSSTSSLNEAHLPPLSLSSNSPPRSPNSQPASTTSSTTTTTTIESTEKLREKEKELEKEKEKEMEKEKEKEIAIGKESIKSSNQPNPTISIES</sequence>
<feature type="compositionally biased region" description="Low complexity" evidence="1">
    <location>
        <begin position="854"/>
        <end position="869"/>
    </location>
</feature>
<dbReference type="EMBL" id="GL883021">
    <property type="protein sequence ID" value="EGG17138.1"/>
    <property type="molecule type" value="Genomic_DNA"/>
</dbReference>
<feature type="compositionally biased region" description="Basic and acidic residues" evidence="1">
    <location>
        <begin position="913"/>
        <end position="933"/>
    </location>
</feature>
<dbReference type="RefSeq" id="XP_004355622.1">
    <property type="nucleotide sequence ID" value="XM_004355569.1"/>
</dbReference>
<organism evidence="3 4">
    <name type="scientific">Cavenderia fasciculata</name>
    <name type="common">Slime mold</name>
    <name type="synonym">Dictyostelium fasciculatum</name>
    <dbReference type="NCBI Taxonomy" id="261658"/>
    <lineage>
        <taxon>Eukaryota</taxon>
        <taxon>Amoebozoa</taxon>
        <taxon>Evosea</taxon>
        <taxon>Eumycetozoa</taxon>
        <taxon>Dictyostelia</taxon>
        <taxon>Acytosteliales</taxon>
        <taxon>Cavenderiaceae</taxon>
        <taxon>Cavenderia</taxon>
    </lineage>
</organism>
<reference evidence="4" key="1">
    <citation type="journal article" date="2011" name="Genome Res.">
        <title>Phylogeny-wide analysis of social amoeba genomes highlights ancient origins for complex intercellular communication.</title>
        <authorList>
            <person name="Heidel A.J."/>
            <person name="Lawal H.M."/>
            <person name="Felder M."/>
            <person name="Schilde C."/>
            <person name="Helps N.R."/>
            <person name="Tunggal B."/>
            <person name="Rivero F."/>
            <person name="John U."/>
            <person name="Schleicher M."/>
            <person name="Eichinger L."/>
            <person name="Platzer M."/>
            <person name="Noegel A.A."/>
            <person name="Schaap P."/>
            <person name="Gloeckner G."/>
        </authorList>
    </citation>
    <scope>NUCLEOTIDE SEQUENCE [LARGE SCALE GENOMIC DNA]</scope>
    <source>
        <strain evidence="4">SH3</strain>
    </source>
</reference>
<feature type="compositionally biased region" description="Polar residues" evidence="1">
    <location>
        <begin position="270"/>
        <end position="279"/>
    </location>
</feature>
<feature type="compositionally biased region" description="Low complexity" evidence="1">
    <location>
        <begin position="361"/>
        <end position="371"/>
    </location>
</feature>
<evidence type="ECO:0000259" key="2">
    <source>
        <dbReference type="PROSITE" id="PS50812"/>
    </source>
</evidence>
<dbReference type="SUPFAM" id="SSF63748">
    <property type="entry name" value="Tudor/PWWP/MBT"/>
    <property type="match status" value="1"/>
</dbReference>
<dbReference type="KEGG" id="dfa:DFA_08120"/>
<keyword evidence="4" id="KW-1185">Reference proteome</keyword>
<feature type="compositionally biased region" description="Low complexity" evidence="1">
    <location>
        <begin position="1256"/>
        <end position="1288"/>
    </location>
</feature>
<feature type="compositionally biased region" description="Low complexity" evidence="1">
    <location>
        <begin position="1083"/>
        <end position="1092"/>
    </location>
</feature>
<feature type="compositionally biased region" description="Low complexity" evidence="1">
    <location>
        <begin position="899"/>
        <end position="912"/>
    </location>
</feature>
<feature type="compositionally biased region" description="Low complexity" evidence="1">
    <location>
        <begin position="477"/>
        <end position="492"/>
    </location>
</feature>
<dbReference type="InterPro" id="IPR000313">
    <property type="entry name" value="PWWP_dom"/>
</dbReference>
<feature type="compositionally biased region" description="Low complexity" evidence="1">
    <location>
        <begin position="1176"/>
        <end position="1218"/>
    </location>
</feature>
<feature type="compositionally biased region" description="Low complexity" evidence="1">
    <location>
        <begin position="877"/>
        <end position="892"/>
    </location>
</feature>
<dbReference type="OrthoDB" id="21425at2759"/>
<feature type="compositionally biased region" description="Basic and acidic residues" evidence="1">
    <location>
        <begin position="1289"/>
        <end position="1323"/>
    </location>
</feature>
<evidence type="ECO:0000313" key="4">
    <source>
        <dbReference type="Proteomes" id="UP000007797"/>
    </source>
</evidence>
<dbReference type="GO" id="GO:0005654">
    <property type="term" value="C:nucleoplasm"/>
    <property type="evidence" value="ECO:0007669"/>
    <property type="project" value="TreeGrafter"/>
</dbReference>
<feature type="compositionally biased region" description="Polar residues" evidence="1">
    <location>
        <begin position="686"/>
        <end position="695"/>
    </location>
</feature>
<feature type="compositionally biased region" description="Low complexity" evidence="1">
    <location>
        <begin position="387"/>
        <end position="404"/>
    </location>
</feature>
<feature type="region of interest" description="Disordered" evidence="1">
    <location>
        <begin position="996"/>
        <end position="1019"/>
    </location>
</feature>
<dbReference type="GO" id="GO:0005730">
    <property type="term" value="C:nucleolus"/>
    <property type="evidence" value="ECO:0007669"/>
    <property type="project" value="TreeGrafter"/>
</dbReference>